<evidence type="ECO:0000313" key="2">
    <source>
        <dbReference type="EMBL" id="MFC5061094.1"/>
    </source>
</evidence>
<feature type="domain" description="Fumarylacetoacetase-like C-terminal" evidence="1">
    <location>
        <begin position="72"/>
        <end position="293"/>
    </location>
</feature>
<protein>
    <submittedName>
        <fullName evidence="2">Fumarylacetoacetate hydrolase family protein</fullName>
    </submittedName>
</protein>
<dbReference type="Proteomes" id="UP001595947">
    <property type="component" value="Unassembled WGS sequence"/>
</dbReference>
<dbReference type="EMBL" id="JBHSIV010000002">
    <property type="protein sequence ID" value="MFC5061094.1"/>
    <property type="molecule type" value="Genomic_DNA"/>
</dbReference>
<keyword evidence="2" id="KW-0378">Hydrolase</keyword>
<dbReference type="SUPFAM" id="SSF56529">
    <property type="entry name" value="FAH"/>
    <property type="match status" value="1"/>
</dbReference>
<dbReference type="PANTHER" id="PTHR43211:SF1">
    <property type="entry name" value="BLL6422 PROTEIN"/>
    <property type="match status" value="1"/>
</dbReference>
<accession>A0ABV9YI94</accession>
<organism evidence="2 3">
    <name type="scientific">Actinomycetospora atypica</name>
    <dbReference type="NCBI Taxonomy" id="1290095"/>
    <lineage>
        <taxon>Bacteria</taxon>
        <taxon>Bacillati</taxon>
        <taxon>Actinomycetota</taxon>
        <taxon>Actinomycetes</taxon>
        <taxon>Pseudonocardiales</taxon>
        <taxon>Pseudonocardiaceae</taxon>
        <taxon>Actinomycetospora</taxon>
    </lineage>
</organism>
<dbReference type="Gene3D" id="3.90.850.10">
    <property type="entry name" value="Fumarylacetoacetase-like, C-terminal domain"/>
    <property type="match status" value="1"/>
</dbReference>
<gene>
    <name evidence="2" type="ORF">ACFPBZ_02660</name>
</gene>
<dbReference type="PANTHER" id="PTHR43211">
    <property type="entry name" value="FUMARYLACETOACETATE HYDROLASE"/>
    <property type="match status" value="1"/>
</dbReference>
<evidence type="ECO:0000313" key="3">
    <source>
        <dbReference type="Proteomes" id="UP001595947"/>
    </source>
</evidence>
<sequence length="305" mass="32949">MRWITFADPAGDRVGLVTEEGVHPLDVGTTLLDLLDGGLVSAAGRARTSPALPLDDLVLRAPIQPRTLRDCIGFLQHLRNCQGGVDMPLSQRHLEVPGFYFSNAGAVTGPRDDIPVPPGSRWFDFELEVAAVIGTPGTSIPREKAEDHIAGYLVYCDWSARDLQIEERALQLGPAKGKDGANSLGPMLVTPDEIAHRRSGEAFDLAMTVSVNGEHVGGGRWSSIDWSFADIVAYASRGAQLRPGDVIGSGTVPTGCLFEHYAMDPEHFRGWLQPGDEVVLAVEELGELRHRIVEGDAVNPLRTGF</sequence>
<evidence type="ECO:0000259" key="1">
    <source>
        <dbReference type="Pfam" id="PF01557"/>
    </source>
</evidence>
<reference evidence="3" key="1">
    <citation type="journal article" date="2019" name="Int. J. Syst. Evol. Microbiol.">
        <title>The Global Catalogue of Microorganisms (GCM) 10K type strain sequencing project: providing services to taxonomists for standard genome sequencing and annotation.</title>
        <authorList>
            <consortium name="The Broad Institute Genomics Platform"/>
            <consortium name="The Broad Institute Genome Sequencing Center for Infectious Disease"/>
            <person name="Wu L."/>
            <person name="Ma J."/>
        </authorList>
    </citation>
    <scope>NUCLEOTIDE SEQUENCE [LARGE SCALE GENOMIC DNA]</scope>
    <source>
        <strain evidence="3">CGMCC 4.7093</strain>
    </source>
</reference>
<name>A0ABV9YI94_9PSEU</name>
<dbReference type="Pfam" id="PF01557">
    <property type="entry name" value="FAA_hydrolase"/>
    <property type="match status" value="1"/>
</dbReference>
<dbReference type="RefSeq" id="WP_378034449.1">
    <property type="nucleotide sequence ID" value="NZ_JBHSIV010000002.1"/>
</dbReference>
<keyword evidence="3" id="KW-1185">Reference proteome</keyword>
<dbReference type="InterPro" id="IPR011234">
    <property type="entry name" value="Fumarylacetoacetase-like_C"/>
</dbReference>
<comment type="caution">
    <text evidence="2">The sequence shown here is derived from an EMBL/GenBank/DDBJ whole genome shotgun (WGS) entry which is preliminary data.</text>
</comment>
<dbReference type="GO" id="GO:0016787">
    <property type="term" value="F:hydrolase activity"/>
    <property type="evidence" value="ECO:0007669"/>
    <property type="project" value="UniProtKB-KW"/>
</dbReference>
<proteinExistence type="predicted"/>
<dbReference type="InterPro" id="IPR036663">
    <property type="entry name" value="Fumarylacetoacetase_C_sf"/>
</dbReference>